<reference evidence="1" key="1">
    <citation type="submission" date="2023-04" db="EMBL/GenBank/DDBJ databases">
        <title>Draft Genome sequencing of Naganishia species isolated from polar environments using Oxford Nanopore Technology.</title>
        <authorList>
            <person name="Leo P."/>
            <person name="Venkateswaran K."/>
        </authorList>
    </citation>
    <scope>NUCLEOTIDE SEQUENCE</scope>
    <source>
        <strain evidence="1">MNA-CCFEE 5425</strain>
    </source>
</reference>
<evidence type="ECO:0000313" key="1">
    <source>
        <dbReference type="EMBL" id="KAJ9122609.1"/>
    </source>
</evidence>
<organism evidence="1 2">
    <name type="scientific">Naganishia vaughanmartiniae</name>
    <dbReference type="NCBI Taxonomy" id="1424756"/>
    <lineage>
        <taxon>Eukaryota</taxon>
        <taxon>Fungi</taxon>
        <taxon>Dikarya</taxon>
        <taxon>Basidiomycota</taxon>
        <taxon>Agaricomycotina</taxon>
        <taxon>Tremellomycetes</taxon>
        <taxon>Filobasidiales</taxon>
        <taxon>Filobasidiaceae</taxon>
        <taxon>Naganishia</taxon>
    </lineage>
</organism>
<dbReference type="Proteomes" id="UP001243375">
    <property type="component" value="Unassembled WGS sequence"/>
</dbReference>
<comment type="caution">
    <text evidence="1">The sequence shown here is derived from an EMBL/GenBank/DDBJ whole genome shotgun (WGS) entry which is preliminary data.</text>
</comment>
<gene>
    <name evidence="1" type="ORF">QFC22_002038</name>
</gene>
<proteinExistence type="predicted"/>
<name>A0ACC2XGU3_9TREE</name>
<evidence type="ECO:0000313" key="2">
    <source>
        <dbReference type="Proteomes" id="UP001243375"/>
    </source>
</evidence>
<dbReference type="EMBL" id="JASBWU010000004">
    <property type="protein sequence ID" value="KAJ9122609.1"/>
    <property type="molecule type" value="Genomic_DNA"/>
</dbReference>
<protein>
    <submittedName>
        <fullName evidence="1">Uncharacterized protein</fullName>
    </submittedName>
</protein>
<keyword evidence="2" id="KW-1185">Reference proteome</keyword>
<sequence length="239" mass="25231">MSSISPETRPTTHTSTMSRSHRAKALQSLIDAGPSTTAGELVPPASLVTNEKKSSKKSSSGAKKLIVGAKSSSSKGKSKSKDEGTVDRVALGEEDVEEEEAAAAGGDETMADASGWETSAPGGDSGAMQEDDDDADMLLDDSQAAARRIIQSDTTQPTPVLASAANANISGSGFAPISQTAQNKALLKPESRKITIPPHRMTPLKREWVNVYGPLVEVMGLMVRMNVKKRQVELKVSHF</sequence>
<accession>A0ACC2XGU3</accession>